<protein>
    <submittedName>
        <fullName evidence="2">Uncharacterized protein</fullName>
    </submittedName>
</protein>
<dbReference type="EMBL" id="CAUYUJ010018989">
    <property type="protein sequence ID" value="CAK0887805.1"/>
    <property type="molecule type" value="Genomic_DNA"/>
</dbReference>
<dbReference type="Proteomes" id="UP001189429">
    <property type="component" value="Unassembled WGS sequence"/>
</dbReference>
<name>A0ABN9WMH5_9DINO</name>
<sequence>MFGTVGPAGRQEGANVCGMSWPGRGREVLVLPAPALPNAADAAIFFSRAHIDAEPAEVVGRRLAELELERRSGGPHLVGRSSNPEDGPRLQPRSTSLKEVSQAA</sequence>
<comment type="caution">
    <text evidence="2">The sequence shown here is derived from an EMBL/GenBank/DDBJ whole genome shotgun (WGS) entry which is preliminary data.</text>
</comment>
<proteinExistence type="predicted"/>
<gene>
    <name evidence="2" type="ORF">PCOR1329_LOCUS68767</name>
</gene>
<keyword evidence="3" id="KW-1185">Reference proteome</keyword>
<feature type="compositionally biased region" description="Polar residues" evidence="1">
    <location>
        <begin position="92"/>
        <end position="104"/>
    </location>
</feature>
<feature type="non-terminal residue" evidence="2">
    <location>
        <position position="104"/>
    </location>
</feature>
<evidence type="ECO:0000256" key="1">
    <source>
        <dbReference type="SAM" id="MobiDB-lite"/>
    </source>
</evidence>
<evidence type="ECO:0000313" key="2">
    <source>
        <dbReference type="EMBL" id="CAK0887805.1"/>
    </source>
</evidence>
<evidence type="ECO:0000313" key="3">
    <source>
        <dbReference type="Proteomes" id="UP001189429"/>
    </source>
</evidence>
<accession>A0ABN9WMH5</accession>
<reference evidence="2" key="1">
    <citation type="submission" date="2023-10" db="EMBL/GenBank/DDBJ databases">
        <authorList>
            <person name="Chen Y."/>
            <person name="Shah S."/>
            <person name="Dougan E. K."/>
            <person name="Thang M."/>
            <person name="Chan C."/>
        </authorList>
    </citation>
    <scope>NUCLEOTIDE SEQUENCE [LARGE SCALE GENOMIC DNA]</scope>
</reference>
<organism evidence="2 3">
    <name type="scientific">Prorocentrum cordatum</name>
    <dbReference type="NCBI Taxonomy" id="2364126"/>
    <lineage>
        <taxon>Eukaryota</taxon>
        <taxon>Sar</taxon>
        <taxon>Alveolata</taxon>
        <taxon>Dinophyceae</taxon>
        <taxon>Prorocentrales</taxon>
        <taxon>Prorocentraceae</taxon>
        <taxon>Prorocentrum</taxon>
    </lineage>
</organism>
<feature type="region of interest" description="Disordered" evidence="1">
    <location>
        <begin position="71"/>
        <end position="104"/>
    </location>
</feature>